<accession>A0ABV6HJZ7</accession>
<evidence type="ECO:0000256" key="1">
    <source>
        <dbReference type="SAM" id="Phobius"/>
    </source>
</evidence>
<name>A0ABV6HJZ7_9SPHI</name>
<keyword evidence="3" id="KW-0418">Kinase</keyword>
<organism evidence="3 4">
    <name type="scientific">Olivibacter oleidegradans</name>
    <dbReference type="NCBI Taxonomy" id="760123"/>
    <lineage>
        <taxon>Bacteria</taxon>
        <taxon>Pseudomonadati</taxon>
        <taxon>Bacteroidota</taxon>
        <taxon>Sphingobacteriia</taxon>
        <taxon>Sphingobacteriales</taxon>
        <taxon>Sphingobacteriaceae</taxon>
        <taxon>Olivibacter</taxon>
    </lineage>
</organism>
<proteinExistence type="predicted"/>
<dbReference type="Proteomes" id="UP001589774">
    <property type="component" value="Unassembled WGS sequence"/>
</dbReference>
<dbReference type="InterPro" id="IPR010559">
    <property type="entry name" value="Sig_transdc_His_kin_internal"/>
</dbReference>
<dbReference type="InterPro" id="IPR036890">
    <property type="entry name" value="HATPase_C_sf"/>
</dbReference>
<evidence type="ECO:0000313" key="3">
    <source>
        <dbReference type="EMBL" id="MFC0319224.1"/>
    </source>
</evidence>
<evidence type="ECO:0000259" key="2">
    <source>
        <dbReference type="Pfam" id="PF06580"/>
    </source>
</evidence>
<keyword evidence="1" id="KW-0812">Transmembrane</keyword>
<dbReference type="GO" id="GO:0004673">
    <property type="term" value="F:protein histidine kinase activity"/>
    <property type="evidence" value="ECO:0007669"/>
    <property type="project" value="UniProtKB-EC"/>
</dbReference>
<comment type="caution">
    <text evidence="3">The sequence shown here is derived from an EMBL/GenBank/DDBJ whole genome shotgun (WGS) entry which is preliminary data.</text>
</comment>
<dbReference type="InterPro" id="IPR050640">
    <property type="entry name" value="Bact_2-comp_sensor_kinase"/>
</dbReference>
<keyword evidence="3" id="KW-0808">Transferase</keyword>
<keyword evidence="1" id="KW-1133">Transmembrane helix</keyword>
<reference evidence="3 4" key="1">
    <citation type="submission" date="2024-09" db="EMBL/GenBank/DDBJ databases">
        <authorList>
            <person name="Sun Q."/>
            <person name="Mori K."/>
        </authorList>
    </citation>
    <scope>NUCLEOTIDE SEQUENCE [LARGE SCALE GENOMIC DNA]</scope>
    <source>
        <strain evidence="3 4">CCM 7765</strain>
    </source>
</reference>
<feature type="transmembrane region" description="Helical" evidence="1">
    <location>
        <begin position="130"/>
        <end position="155"/>
    </location>
</feature>
<feature type="transmembrane region" description="Helical" evidence="1">
    <location>
        <begin position="88"/>
        <end position="104"/>
    </location>
</feature>
<dbReference type="Gene3D" id="3.30.565.10">
    <property type="entry name" value="Histidine kinase-like ATPase, C-terminal domain"/>
    <property type="match status" value="1"/>
</dbReference>
<protein>
    <submittedName>
        <fullName evidence="3">Sensor histidine kinase</fullName>
        <ecNumber evidence="3">2.7.13.3</ecNumber>
    </submittedName>
</protein>
<dbReference type="RefSeq" id="WP_130857754.1">
    <property type="nucleotide sequence ID" value="NZ_JBHLWO010000002.1"/>
</dbReference>
<dbReference type="Pfam" id="PF06580">
    <property type="entry name" value="His_kinase"/>
    <property type="match status" value="1"/>
</dbReference>
<evidence type="ECO:0000313" key="4">
    <source>
        <dbReference type="Proteomes" id="UP001589774"/>
    </source>
</evidence>
<dbReference type="EC" id="2.7.13.3" evidence="3"/>
<keyword evidence="1" id="KW-0472">Membrane</keyword>
<dbReference type="PANTHER" id="PTHR34220:SF7">
    <property type="entry name" value="SENSOR HISTIDINE KINASE YPDA"/>
    <property type="match status" value="1"/>
</dbReference>
<dbReference type="PANTHER" id="PTHR34220">
    <property type="entry name" value="SENSOR HISTIDINE KINASE YPDA"/>
    <property type="match status" value="1"/>
</dbReference>
<gene>
    <name evidence="3" type="ORF">ACFFI0_12945</name>
</gene>
<feature type="domain" description="Signal transduction histidine kinase internal region" evidence="2">
    <location>
        <begin position="174"/>
        <end position="255"/>
    </location>
</feature>
<dbReference type="EMBL" id="JBHLWO010000002">
    <property type="protein sequence ID" value="MFC0319224.1"/>
    <property type="molecule type" value="Genomic_DNA"/>
</dbReference>
<feature type="transmembrane region" description="Helical" evidence="1">
    <location>
        <begin position="16"/>
        <end position="36"/>
    </location>
</feature>
<sequence length="363" mass="42985">MMQQLKILIHKQWKRFAVLSLFGVFLYCFVFFISYVSNPQEAVFYFGRRYGFVINAILFITENVLSYFFLIFYIILPVIREGKWKKPILCFIILYLIKFSYGYFDSLETNSMHSVRHIQDSKTLIPEDSFAWFMLWFIVFSIFDILICIGASLTIEWWHRKRQQIVLEKQRAQAELSALKHQINPHFLFNSLSFIYSKSIRLDEDLAKAVLLLSDIMRYALTVEEDKEGKVVLEKEIVHLQNIIEINQKRLNSRLNIKYDDQVKNKQLKIIPLVLITLVENAFKHGDLLDVKYPLEINLLEQDQHFFFSIKNKKGEGRKELSNGIGLSNIRQRLHLIYGDKHRFVVQEDKATFSVLLQIPIEQ</sequence>
<dbReference type="SUPFAM" id="SSF55874">
    <property type="entry name" value="ATPase domain of HSP90 chaperone/DNA topoisomerase II/histidine kinase"/>
    <property type="match status" value="1"/>
</dbReference>
<feature type="transmembrane region" description="Helical" evidence="1">
    <location>
        <begin position="56"/>
        <end position="76"/>
    </location>
</feature>
<keyword evidence="4" id="KW-1185">Reference proteome</keyword>